<proteinExistence type="predicted"/>
<protein>
    <submittedName>
        <fullName evidence="1">Uncharacterized protein</fullName>
    </submittedName>
</protein>
<evidence type="ECO:0000313" key="1">
    <source>
        <dbReference type="EMBL" id="KKL69244.1"/>
    </source>
</evidence>
<reference evidence="1" key="1">
    <citation type="journal article" date="2015" name="Nature">
        <title>Complex archaea that bridge the gap between prokaryotes and eukaryotes.</title>
        <authorList>
            <person name="Spang A."/>
            <person name="Saw J.H."/>
            <person name="Jorgensen S.L."/>
            <person name="Zaremba-Niedzwiedzka K."/>
            <person name="Martijn J."/>
            <person name="Lind A.E."/>
            <person name="van Eijk R."/>
            <person name="Schleper C."/>
            <person name="Guy L."/>
            <person name="Ettema T.J."/>
        </authorList>
    </citation>
    <scope>NUCLEOTIDE SEQUENCE</scope>
</reference>
<sequence>MSGEGVQNPYDDILLMAAIADLDADVVLLQADVDAIAALVEAEAI</sequence>
<comment type="caution">
    <text evidence="1">The sequence shown here is derived from an EMBL/GenBank/DDBJ whole genome shotgun (WGS) entry which is preliminary data.</text>
</comment>
<accession>A0A0F9E5H3</accession>
<gene>
    <name evidence="1" type="ORF">LCGC14_2116860</name>
</gene>
<dbReference type="EMBL" id="LAZR01026275">
    <property type="protein sequence ID" value="KKL69244.1"/>
    <property type="molecule type" value="Genomic_DNA"/>
</dbReference>
<feature type="non-terminal residue" evidence="1">
    <location>
        <position position="45"/>
    </location>
</feature>
<name>A0A0F9E5H3_9ZZZZ</name>
<dbReference type="AlphaFoldDB" id="A0A0F9E5H3"/>
<organism evidence="1">
    <name type="scientific">marine sediment metagenome</name>
    <dbReference type="NCBI Taxonomy" id="412755"/>
    <lineage>
        <taxon>unclassified sequences</taxon>
        <taxon>metagenomes</taxon>
        <taxon>ecological metagenomes</taxon>
    </lineage>
</organism>